<keyword evidence="7" id="KW-0804">Transcription</keyword>
<comment type="subcellular location">
    <subcellularLocation>
        <location evidence="1">Nucleus</location>
    </subcellularLocation>
</comment>
<dbReference type="Pfam" id="PF00105">
    <property type="entry name" value="zf-C4"/>
    <property type="match status" value="1"/>
</dbReference>
<evidence type="ECO:0000313" key="13">
    <source>
        <dbReference type="Proteomes" id="UP001152759"/>
    </source>
</evidence>
<evidence type="ECO:0000256" key="3">
    <source>
        <dbReference type="ARBA" id="ARBA00022771"/>
    </source>
</evidence>
<feature type="region of interest" description="Disordered" evidence="10">
    <location>
        <begin position="443"/>
        <end position="523"/>
    </location>
</feature>
<dbReference type="SUPFAM" id="SSF57716">
    <property type="entry name" value="Glucocorticoid receptor-like (DNA-binding domain)"/>
    <property type="match status" value="1"/>
</dbReference>
<feature type="domain" description="Nuclear receptor" evidence="11">
    <location>
        <begin position="178"/>
        <end position="230"/>
    </location>
</feature>
<dbReference type="PANTHER" id="PTHR48092">
    <property type="entry name" value="KNIRPS-RELATED PROTEIN-RELATED"/>
    <property type="match status" value="1"/>
</dbReference>
<keyword evidence="2" id="KW-0479">Metal-binding</keyword>
<dbReference type="InterPro" id="IPR001628">
    <property type="entry name" value="Znf_hrmn_rcpt"/>
</dbReference>
<keyword evidence="4" id="KW-0862">Zinc</keyword>
<evidence type="ECO:0000256" key="6">
    <source>
        <dbReference type="ARBA" id="ARBA00023125"/>
    </source>
</evidence>
<feature type="compositionally biased region" description="Low complexity" evidence="10">
    <location>
        <begin position="319"/>
        <end position="339"/>
    </location>
</feature>
<feature type="region of interest" description="Disordered" evidence="10">
    <location>
        <begin position="402"/>
        <end position="430"/>
    </location>
</feature>
<dbReference type="InterPro" id="IPR050200">
    <property type="entry name" value="Nuclear_hormone_rcpt_NR3"/>
</dbReference>
<evidence type="ECO:0000256" key="9">
    <source>
        <dbReference type="ARBA" id="ARBA00023242"/>
    </source>
</evidence>
<feature type="region of interest" description="Disordered" evidence="10">
    <location>
        <begin position="102"/>
        <end position="123"/>
    </location>
</feature>
<name>A0A9P0F1J0_BEMTA</name>
<keyword evidence="3" id="KW-0863">Zinc-finger</keyword>
<evidence type="ECO:0000256" key="4">
    <source>
        <dbReference type="ARBA" id="ARBA00022833"/>
    </source>
</evidence>
<gene>
    <name evidence="12" type="ORF">BEMITA_LOCUS4274</name>
</gene>
<keyword evidence="8" id="KW-0675">Receptor</keyword>
<dbReference type="GO" id="GO:0005634">
    <property type="term" value="C:nucleus"/>
    <property type="evidence" value="ECO:0007669"/>
    <property type="project" value="UniProtKB-SubCell"/>
</dbReference>
<keyword evidence="6" id="KW-0238">DNA-binding</keyword>
<evidence type="ECO:0000256" key="7">
    <source>
        <dbReference type="ARBA" id="ARBA00023163"/>
    </source>
</evidence>
<dbReference type="GO" id="GO:0043565">
    <property type="term" value="F:sequence-specific DNA binding"/>
    <property type="evidence" value="ECO:0007669"/>
    <property type="project" value="InterPro"/>
</dbReference>
<reference evidence="12" key="1">
    <citation type="submission" date="2021-12" db="EMBL/GenBank/DDBJ databases">
        <authorList>
            <person name="King R."/>
        </authorList>
    </citation>
    <scope>NUCLEOTIDE SEQUENCE</scope>
</reference>
<dbReference type="PROSITE" id="PS51030">
    <property type="entry name" value="NUCLEAR_REC_DBD_2"/>
    <property type="match status" value="1"/>
</dbReference>
<organism evidence="12 13">
    <name type="scientific">Bemisia tabaci</name>
    <name type="common">Sweetpotato whitefly</name>
    <name type="synonym">Aleurodes tabaci</name>
    <dbReference type="NCBI Taxonomy" id="7038"/>
    <lineage>
        <taxon>Eukaryota</taxon>
        <taxon>Metazoa</taxon>
        <taxon>Ecdysozoa</taxon>
        <taxon>Arthropoda</taxon>
        <taxon>Hexapoda</taxon>
        <taxon>Insecta</taxon>
        <taxon>Pterygota</taxon>
        <taxon>Neoptera</taxon>
        <taxon>Paraneoptera</taxon>
        <taxon>Hemiptera</taxon>
        <taxon>Sternorrhyncha</taxon>
        <taxon>Aleyrodoidea</taxon>
        <taxon>Aleyrodidae</taxon>
        <taxon>Aleyrodinae</taxon>
        <taxon>Bemisia</taxon>
    </lineage>
</organism>
<keyword evidence="5" id="KW-0805">Transcription regulation</keyword>
<feature type="region of interest" description="Disordered" evidence="10">
    <location>
        <begin position="319"/>
        <end position="343"/>
    </location>
</feature>
<dbReference type="SMART" id="SM00399">
    <property type="entry name" value="ZnF_C4"/>
    <property type="match status" value="1"/>
</dbReference>
<dbReference type="Proteomes" id="UP001152759">
    <property type="component" value="Chromosome 2"/>
</dbReference>
<dbReference type="Gene3D" id="3.30.50.10">
    <property type="entry name" value="Erythroid Transcription Factor GATA-1, subunit A"/>
    <property type="match status" value="1"/>
</dbReference>
<feature type="compositionally biased region" description="Acidic residues" evidence="10">
    <location>
        <begin position="498"/>
        <end position="507"/>
    </location>
</feature>
<feature type="compositionally biased region" description="Polar residues" evidence="10">
    <location>
        <begin position="484"/>
        <end position="497"/>
    </location>
</feature>
<dbReference type="GO" id="GO:0003700">
    <property type="term" value="F:DNA-binding transcription factor activity"/>
    <property type="evidence" value="ECO:0007669"/>
    <property type="project" value="InterPro"/>
</dbReference>
<keyword evidence="13" id="KW-1185">Reference proteome</keyword>
<protein>
    <recommendedName>
        <fullName evidence="11">Nuclear receptor domain-containing protein</fullName>
    </recommendedName>
</protein>
<sequence>MYLSALKINARGFMVDERVGLSAAVSLGQKTWQALEIEGSGALELNGARKIRREPVPAGITPCPGQTTLNSMSTLGNCFRGDFNAGIEKHIVDDIATTGEPDARLSRGFPRQGKKRIAGHGDGASSAAEEKLLMNLKSPDGWETRRRIVYVWSSGVACFAIYRLICHSNLWKRIDKQRSFFGRSYNNLNAISECKNNGGCVINKKNRTSCKACRLRKCMSVGMSKSGSRYGRRSNWFKIHCLLQEQQQQSMSNNNNNNNTISKGDTAVEEPDRKQLLSSSMFQQNMLDPRLHMHLAAAAMHRFTREESMLGLDEYKNASLTSGSSPSMSSPDSHASDSSAETTDYKFRRSLISPVTKATLPSRVPELGFPIFPSFYPASFASHPNINLIHFPPPFFSHSNSSPFKPTFDAEPDESKRKRERHEVTDPKSVYTKRRISTELDVEEMDQDEDTSATLVDYHQEQPIDLTTNRGGSRSGSDCGSVASFRQGSVPSPQSDINVDEFVDDDNLNNNEKKHPLDLTVRS</sequence>
<proteinExistence type="predicted"/>
<evidence type="ECO:0000313" key="12">
    <source>
        <dbReference type="EMBL" id="CAH0384994.1"/>
    </source>
</evidence>
<evidence type="ECO:0000256" key="1">
    <source>
        <dbReference type="ARBA" id="ARBA00004123"/>
    </source>
</evidence>
<keyword evidence="9" id="KW-0539">Nucleus</keyword>
<evidence type="ECO:0000256" key="8">
    <source>
        <dbReference type="ARBA" id="ARBA00023170"/>
    </source>
</evidence>
<feature type="compositionally biased region" description="Basic and acidic residues" evidence="10">
    <location>
        <begin position="413"/>
        <end position="426"/>
    </location>
</feature>
<dbReference type="AlphaFoldDB" id="A0A9P0F1J0"/>
<dbReference type="EMBL" id="OU963863">
    <property type="protein sequence ID" value="CAH0384994.1"/>
    <property type="molecule type" value="Genomic_DNA"/>
</dbReference>
<dbReference type="InterPro" id="IPR013088">
    <property type="entry name" value="Znf_NHR/GATA"/>
</dbReference>
<feature type="region of interest" description="Disordered" evidence="10">
    <location>
        <begin position="248"/>
        <end position="273"/>
    </location>
</feature>
<evidence type="ECO:0000256" key="2">
    <source>
        <dbReference type="ARBA" id="ARBA00022723"/>
    </source>
</evidence>
<evidence type="ECO:0000256" key="10">
    <source>
        <dbReference type="SAM" id="MobiDB-lite"/>
    </source>
</evidence>
<evidence type="ECO:0000256" key="5">
    <source>
        <dbReference type="ARBA" id="ARBA00023015"/>
    </source>
</evidence>
<evidence type="ECO:0000259" key="11">
    <source>
        <dbReference type="PROSITE" id="PS51030"/>
    </source>
</evidence>
<dbReference type="GO" id="GO:0008270">
    <property type="term" value="F:zinc ion binding"/>
    <property type="evidence" value="ECO:0007669"/>
    <property type="project" value="UniProtKB-KW"/>
</dbReference>
<feature type="compositionally biased region" description="Low complexity" evidence="10">
    <location>
        <begin position="470"/>
        <end position="481"/>
    </location>
</feature>
<accession>A0A9P0F1J0</accession>